<sequence>MRGGRDMSEQLKQARLAEGDWVAGTSVNDERIRGYVRSCDPLDGIVTVAVVESDRAESVGKTVYAKEAQLKRLPDDVASDPEALRELIDLALSARDEAWFYELTAELIALTAVRGMSAAPA</sequence>
<protein>
    <submittedName>
        <fullName evidence="2">IDEAL domain-containing protein</fullName>
    </submittedName>
</protein>
<organism evidence="2 3">
    <name type="scientific">Paenibacillus antri</name>
    <dbReference type="NCBI Taxonomy" id="2582848"/>
    <lineage>
        <taxon>Bacteria</taxon>
        <taxon>Bacillati</taxon>
        <taxon>Bacillota</taxon>
        <taxon>Bacilli</taxon>
        <taxon>Bacillales</taxon>
        <taxon>Paenibacillaceae</taxon>
        <taxon>Paenibacillus</taxon>
    </lineage>
</organism>
<dbReference type="Pfam" id="PF08858">
    <property type="entry name" value="IDEAL"/>
    <property type="match status" value="1"/>
</dbReference>
<keyword evidence="3" id="KW-1185">Reference proteome</keyword>
<evidence type="ECO:0000313" key="2">
    <source>
        <dbReference type="EMBL" id="TLS49479.1"/>
    </source>
</evidence>
<evidence type="ECO:0000259" key="1">
    <source>
        <dbReference type="SMART" id="SM00914"/>
    </source>
</evidence>
<dbReference type="EMBL" id="VCIW01000021">
    <property type="protein sequence ID" value="TLS49479.1"/>
    <property type="molecule type" value="Genomic_DNA"/>
</dbReference>
<feature type="domain" description="IDEAL" evidence="1">
    <location>
        <begin position="61"/>
        <end position="107"/>
    </location>
</feature>
<dbReference type="Gene3D" id="4.10.810.10">
    <property type="entry name" value="Virus Scaffolding Protein, Chain A"/>
    <property type="match status" value="1"/>
</dbReference>
<reference evidence="2 3" key="1">
    <citation type="submission" date="2019-05" db="EMBL/GenBank/DDBJ databases">
        <authorList>
            <person name="Narsing Rao M.P."/>
            <person name="Li W.J."/>
        </authorList>
    </citation>
    <scope>NUCLEOTIDE SEQUENCE [LARGE SCALE GENOMIC DNA]</scope>
    <source>
        <strain evidence="2 3">SYSU_K30003</strain>
    </source>
</reference>
<dbReference type="AlphaFoldDB" id="A0A5R9G391"/>
<evidence type="ECO:0000313" key="3">
    <source>
        <dbReference type="Proteomes" id="UP000309676"/>
    </source>
</evidence>
<dbReference type="Proteomes" id="UP000309676">
    <property type="component" value="Unassembled WGS sequence"/>
</dbReference>
<gene>
    <name evidence="2" type="ORF">FE782_25535</name>
</gene>
<name>A0A5R9G391_9BACL</name>
<comment type="caution">
    <text evidence="2">The sequence shown here is derived from an EMBL/GenBank/DDBJ whole genome shotgun (WGS) entry which is preliminary data.</text>
</comment>
<proteinExistence type="predicted"/>
<dbReference type="InterPro" id="IPR027393">
    <property type="entry name" value="Virus_scaffolding_prot_C"/>
</dbReference>
<dbReference type="SMART" id="SM00914">
    <property type="entry name" value="IDEAL"/>
    <property type="match status" value="1"/>
</dbReference>
<dbReference type="InterPro" id="IPR014957">
    <property type="entry name" value="IDEAL_dom"/>
</dbReference>
<accession>A0A5R9G391</accession>